<dbReference type="InterPro" id="IPR003772">
    <property type="entry name" value="YceD"/>
</dbReference>
<sequence>MIITIKQINQTAEGLYPFQDKICLDDLVEDEPNVVKLESVQVEGQASILRSHLYQVSAKQKCIGKLLCARCLTTFPTSLESSWVEKFTDKKELACDTDEETVHLITDGQIVLDLYVREQLVISLPYAPLCKPDCAGLCPVCGVNKNEELCDCNTSRIDPRLAKLQDLLGEEKDSVS</sequence>
<keyword evidence="2" id="KW-1185">Reference proteome</keyword>
<evidence type="ECO:0000313" key="2">
    <source>
        <dbReference type="Proteomes" id="UP000430692"/>
    </source>
</evidence>
<reference evidence="1 2" key="1">
    <citation type="submission" date="2019-12" db="EMBL/GenBank/DDBJ databases">
        <title>Whole-genome analyses of novel actinobacteria.</title>
        <authorList>
            <person name="Sahin N."/>
            <person name="Saygin H."/>
        </authorList>
    </citation>
    <scope>NUCLEOTIDE SEQUENCE [LARGE SCALE GENOMIC DNA]</scope>
    <source>
        <strain evidence="1 2">KC615</strain>
    </source>
</reference>
<accession>A0A6I4VYT7</accession>
<proteinExistence type="predicted"/>
<evidence type="ECO:0000313" key="1">
    <source>
        <dbReference type="EMBL" id="MXQ53242.1"/>
    </source>
</evidence>
<dbReference type="EMBL" id="WUUL01000003">
    <property type="protein sequence ID" value="MXQ53242.1"/>
    <property type="molecule type" value="Genomic_DNA"/>
</dbReference>
<comment type="caution">
    <text evidence="1">The sequence shown here is derived from an EMBL/GenBank/DDBJ whole genome shotgun (WGS) entry which is preliminary data.</text>
</comment>
<dbReference type="Proteomes" id="UP000430692">
    <property type="component" value="Unassembled WGS sequence"/>
</dbReference>
<dbReference type="RefSeq" id="WP_160800600.1">
    <property type="nucleotide sequence ID" value="NZ_WUUL01000003.1"/>
</dbReference>
<name>A0A6I4VYT7_9BACL</name>
<organism evidence="1 2">
    <name type="scientific">Shimazuella alba</name>
    <dbReference type="NCBI Taxonomy" id="2690964"/>
    <lineage>
        <taxon>Bacteria</taxon>
        <taxon>Bacillati</taxon>
        <taxon>Bacillota</taxon>
        <taxon>Bacilli</taxon>
        <taxon>Bacillales</taxon>
        <taxon>Thermoactinomycetaceae</taxon>
        <taxon>Shimazuella</taxon>
    </lineage>
</organism>
<gene>
    <name evidence="1" type="ORF">GSM42_05745</name>
</gene>
<protein>
    <submittedName>
        <fullName evidence="1">DUF177 domain-containing protein</fullName>
    </submittedName>
</protein>
<dbReference type="AlphaFoldDB" id="A0A6I4VYT7"/>
<dbReference type="Pfam" id="PF02620">
    <property type="entry name" value="YceD"/>
    <property type="match status" value="1"/>
</dbReference>